<dbReference type="Pfam" id="PF13676">
    <property type="entry name" value="TIR_2"/>
    <property type="match status" value="1"/>
</dbReference>
<dbReference type="Gene3D" id="3.40.50.300">
    <property type="entry name" value="P-loop containing nucleotide triphosphate hydrolases"/>
    <property type="match status" value="1"/>
</dbReference>
<name>A0A4U8Z4W7_METTU</name>
<dbReference type="SUPFAM" id="SSF48371">
    <property type="entry name" value="ARM repeat"/>
    <property type="match status" value="1"/>
</dbReference>
<dbReference type="Gene3D" id="3.40.50.10140">
    <property type="entry name" value="Toll/interleukin-1 receptor homology (TIR) domain"/>
    <property type="match status" value="1"/>
</dbReference>
<dbReference type="RefSeq" id="WP_134491278.1">
    <property type="nucleotide sequence ID" value="NZ_LR536450.1"/>
</dbReference>
<sequence>MASPKLFLSHAGVDTDAARLLMERIEASPTAIEAGLTVWFDKRNLGPGHGWQAQLEAVIDQQSTAFAVYVGSKGVVNWVESEVRLALSRSVADPSFPFIPILSKECKGSSALPPFARQYHGARDPLNDPDEFEKLLKATLRLDQRSPIVTTDTPFIGLRSMDEDWANRFFGRNDDVKLLAEKLGAHRLVAIVADSGSGKSSLAQAGFTPAFRGAALAETSGREPDDRIWHVVVMRPGSDPMQGLKYGLTDAAERIELDGDARANLRQRVNVADPGETAYALRCDLPQKKTATLLIIDQFEELLTQTPQEKRQEFVNLVTALADGDFGFRILLTIRADHYNLCSPFDKLFGMLQGDNQSAVLRLKRISNDGLAEAVRTPLRMAGHTDEAGAQSFVSLIERDMSERPGDLALVQMALHSVWGRRKAHGGDLLKAYAEVHGVAGALAYEAEAVRKNLRSEDQDRLFPVLTRLLRLGETTGGATRRTAQLDGFDAASQKLIALLSSENGSRLLLTSDKTVEIAHEALITQWPWLQNKLNEAASASDMRLLDRLMSKAAGWTSAHRRSRSEHLATGVERAEFLQLARQRGAWLSQTEKKFVTASEKRHRRNLWLLRVLLAVLLVALGVSLYEGFSASQSARQTQHALDVANQALAEGMLNDLDLKADEPFTTRQRNAIWKLAVADEAVKQYFIAALSANPEDMIRVAPEFAQLARALGVLRPASTEAWQLVAAAVAALKTSADGNSIHAVGIAIQALAPKLTESQAQQVFDKVLKQIIGKSDTVFVLQALTQALQGLAPKLTDAQSQQALAAVLKEFGDTDDEETQEHLAHAIQALAPKLNELEVQRALDPMLEQIRAATDLFRKLRLARALKALAPKLTNAQAQQALGPALKQIGETDEPYGLLALAEMIQALPLNLSDAQAQQAFDKIFMLGGKRSSSAEVFSYAVQALASKLNEKQSQRAFRFVIVQFGVNGFPLEVTAAAIQSLAPRLTDEQVQQALDQLTTEIDKDVKPREFMALAQAIQAFPGKLTNSLARRTLNAMLKQFDAAPSDYYLLIEGIRALGPKVTEVQAQEAFAPALQKTGETNTSYGLLALMEAIKALPLTLSEAQAQQALDDALGLLLGRIDGPYYRSERKNAVEAIEALATKLTDSQAQRAIDRSLDPLLEKISENADSDDDQVQALAQAIEALAAKLTEKQAQRIFDVILKRIGRTDDSATLQAIADAIRALAAKLTDVPAQQAFLMTRSSLAWAATSDEAVAWARAIAVSLRVIDNDRMRTVAATIVYPFAAGPATDILLDAIRVRCPEAPPKETGTEAGLEWLTEKNPEALRPPTCPEPLQRESRLKCPTTVVDAEPVSLKKPTTLDAVLSSATIMEGIRRAFQLAQDSVSSLERRMFK</sequence>
<reference evidence="3 4" key="1">
    <citation type="submission" date="2019-03" db="EMBL/GenBank/DDBJ databases">
        <authorList>
            <person name="Kox A.R. M."/>
        </authorList>
    </citation>
    <scope>NUCLEOTIDE SEQUENCE [LARGE SCALE GENOMIC DNA]</scope>
    <source>
        <strain evidence="3">MTUNDRAET4 annotated genome</strain>
    </source>
</reference>
<dbReference type="Proteomes" id="UP000294360">
    <property type="component" value="Chromosome"/>
</dbReference>
<feature type="domain" description="TIR" evidence="1">
    <location>
        <begin position="7"/>
        <end position="135"/>
    </location>
</feature>
<dbReference type="OrthoDB" id="8021210at2"/>
<feature type="domain" description="Novel STAND NTPase 1" evidence="2">
    <location>
        <begin position="154"/>
        <end position="562"/>
    </location>
</feature>
<dbReference type="SUPFAM" id="SSF52200">
    <property type="entry name" value="Toll/Interleukin receptor TIR domain"/>
    <property type="match status" value="1"/>
</dbReference>
<protein>
    <submittedName>
        <fullName evidence="3">Uncharacterized protein</fullName>
    </submittedName>
</protein>
<dbReference type="InterPro" id="IPR016024">
    <property type="entry name" value="ARM-type_fold"/>
</dbReference>
<dbReference type="KEGG" id="mtun:MTUNDRAET4_3628"/>
<dbReference type="Gene3D" id="1.25.10.10">
    <property type="entry name" value="Leucine-rich Repeat Variant"/>
    <property type="match status" value="1"/>
</dbReference>
<dbReference type="InterPro" id="IPR011989">
    <property type="entry name" value="ARM-like"/>
</dbReference>
<gene>
    <name evidence="3" type="ORF">MTUNDRAET4_3628</name>
</gene>
<dbReference type="InterPro" id="IPR049052">
    <property type="entry name" value="nSTAND1"/>
</dbReference>
<evidence type="ECO:0000313" key="4">
    <source>
        <dbReference type="Proteomes" id="UP000294360"/>
    </source>
</evidence>
<dbReference type="InterPro" id="IPR027417">
    <property type="entry name" value="P-loop_NTPase"/>
</dbReference>
<dbReference type="Pfam" id="PF20703">
    <property type="entry name" value="nSTAND1"/>
    <property type="match status" value="1"/>
</dbReference>
<dbReference type="GO" id="GO:0007165">
    <property type="term" value="P:signal transduction"/>
    <property type="evidence" value="ECO:0007669"/>
    <property type="project" value="InterPro"/>
</dbReference>
<evidence type="ECO:0000259" key="2">
    <source>
        <dbReference type="Pfam" id="PF20703"/>
    </source>
</evidence>
<evidence type="ECO:0000259" key="1">
    <source>
        <dbReference type="Pfam" id="PF13676"/>
    </source>
</evidence>
<dbReference type="InterPro" id="IPR000157">
    <property type="entry name" value="TIR_dom"/>
</dbReference>
<dbReference type="EMBL" id="LR536450">
    <property type="protein sequence ID" value="VFU10515.1"/>
    <property type="molecule type" value="Genomic_DNA"/>
</dbReference>
<proteinExistence type="predicted"/>
<evidence type="ECO:0000313" key="3">
    <source>
        <dbReference type="EMBL" id="VFU10515.1"/>
    </source>
</evidence>
<organism evidence="3 4">
    <name type="scientific">Methylocella tundrae</name>
    <dbReference type="NCBI Taxonomy" id="227605"/>
    <lineage>
        <taxon>Bacteria</taxon>
        <taxon>Pseudomonadati</taxon>
        <taxon>Pseudomonadota</taxon>
        <taxon>Alphaproteobacteria</taxon>
        <taxon>Hyphomicrobiales</taxon>
        <taxon>Beijerinckiaceae</taxon>
        <taxon>Methylocella</taxon>
    </lineage>
</organism>
<dbReference type="InterPro" id="IPR035897">
    <property type="entry name" value="Toll_tir_struct_dom_sf"/>
</dbReference>
<accession>A0A4U8Z4W7</accession>